<sequence length="181" mass="22119">MKNLLTFEVRMLDQPSALDLAVIEAIIEGKKNLIIKLEGEEEWIGTTRYFIPKEKAAMILRKVNDKVIQMYEGFTTWTKEDEDYWLATKDWPWSQEKEEGEIKKLAQIAKEKLKRELQWKKKMNRSRTRDEEDEDYENRWAYNSEAWNEELWKRWKEAIMEKEKEVEDERIVFEFVVRENF</sequence>
<evidence type="ECO:0000313" key="1">
    <source>
        <dbReference type="Proteomes" id="UP000038045"/>
    </source>
</evidence>
<proteinExistence type="predicted"/>
<evidence type="ECO:0000313" key="2">
    <source>
        <dbReference type="WBParaSite" id="PTRK_0000214800.1"/>
    </source>
</evidence>
<keyword evidence="1" id="KW-1185">Reference proteome</keyword>
<reference evidence="2" key="1">
    <citation type="submission" date="2017-02" db="UniProtKB">
        <authorList>
            <consortium name="WormBaseParasite"/>
        </authorList>
    </citation>
    <scope>IDENTIFICATION</scope>
</reference>
<dbReference type="AlphaFoldDB" id="A0A0N4Z549"/>
<organism evidence="1 2">
    <name type="scientific">Parastrongyloides trichosuri</name>
    <name type="common">Possum-specific nematode worm</name>
    <dbReference type="NCBI Taxonomy" id="131310"/>
    <lineage>
        <taxon>Eukaryota</taxon>
        <taxon>Metazoa</taxon>
        <taxon>Ecdysozoa</taxon>
        <taxon>Nematoda</taxon>
        <taxon>Chromadorea</taxon>
        <taxon>Rhabditida</taxon>
        <taxon>Tylenchina</taxon>
        <taxon>Panagrolaimomorpha</taxon>
        <taxon>Strongyloidoidea</taxon>
        <taxon>Strongyloididae</taxon>
        <taxon>Parastrongyloides</taxon>
    </lineage>
</organism>
<accession>A0A0N4Z549</accession>
<dbReference type="Proteomes" id="UP000038045">
    <property type="component" value="Unplaced"/>
</dbReference>
<dbReference type="WBParaSite" id="PTRK_0000214800.1">
    <property type="protein sequence ID" value="PTRK_0000214800.1"/>
    <property type="gene ID" value="PTRK_0000214800"/>
</dbReference>
<name>A0A0N4Z549_PARTI</name>
<protein>
    <submittedName>
        <fullName evidence="2">SH2 domain-containing protein</fullName>
    </submittedName>
</protein>